<sequence length="467" mass="52347">MGKGLQRAWGAIASAASTVVPGPDSSIGDMIPYLAAGSLRCARFGHDGEDTITCGEGEKEIDVCDGMCWLDGGGERQASVRPSSIEVIIVLSLGHPSENNDPPPLVRTIIPPFLPLPSCWHHFSPSQPDTLSSRYPSGSLPGPEPRGVLFNRTSRAAMLTASRRSLLRRARDLLFTRWGLLDWLRLLWCALVCWYEFASFHYALSSCTWPDGPLPASPDKPVHVLLVADPQVRDLSTSRRIGFSTLRQYTLDLALKRHWHFASRTHPDVVIFLGDILASWRLIRTDEEYERNLRKFREIFQLHPGVMSYYVPGNNDVGLNIEPSAAREARSRFTTHFGPLNQKVALRNHTLVMLDAAGLVEEDYLRAAKYIDYEHWKPLPHGTVEFVHSLQKDSQVHSMVLFTHIPLHRPDTASCGPLREKGTIHRGVGPGYQNTLGKKTTTFLLQALRPSMVYRFVTNGCFLPRIE</sequence>
<gene>
    <name evidence="1" type="ORF">NUW54_g12301</name>
</gene>
<dbReference type="EMBL" id="JANSHE010005182">
    <property type="protein sequence ID" value="KAJ2972295.1"/>
    <property type="molecule type" value="Genomic_DNA"/>
</dbReference>
<keyword evidence="2" id="KW-1185">Reference proteome</keyword>
<accession>A0ACC1MZL9</accession>
<name>A0ACC1MZL9_9APHY</name>
<evidence type="ECO:0000313" key="2">
    <source>
        <dbReference type="Proteomes" id="UP001144978"/>
    </source>
</evidence>
<dbReference type="Proteomes" id="UP001144978">
    <property type="component" value="Unassembled WGS sequence"/>
</dbReference>
<protein>
    <submittedName>
        <fullName evidence="1">Uncharacterized protein</fullName>
    </submittedName>
</protein>
<reference evidence="1" key="1">
    <citation type="submission" date="2022-08" db="EMBL/GenBank/DDBJ databases">
        <title>Genome Sequence of Pycnoporus sanguineus.</title>
        <authorList>
            <person name="Buettner E."/>
        </authorList>
    </citation>
    <scope>NUCLEOTIDE SEQUENCE</scope>
    <source>
        <strain evidence="1">CG-C14</strain>
    </source>
</reference>
<evidence type="ECO:0000313" key="1">
    <source>
        <dbReference type="EMBL" id="KAJ2972295.1"/>
    </source>
</evidence>
<proteinExistence type="predicted"/>
<organism evidence="1 2">
    <name type="scientific">Trametes sanguinea</name>
    <dbReference type="NCBI Taxonomy" id="158606"/>
    <lineage>
        <taxon>Eukaryota</taxon>
        <taxon>Fungi</taxon>
        <taxon>Dikarya</taxon>
        <taxon>Basidiomycota</taxon>
        <taxon>Agaricomycotina</taxon>
        <taxon>Agaricomycetes</taxon>
        <taxon>Polyporales</taxon>
        <taxon>Polyporaceae</taxon>
        <taxon>Trametes</taxon>
    </lineage>
</organism>
<comment type="caution">
    <text evidence="1">The sequence shown here is derived from an EMBL/GenBank/DDBJ whole genome shotgun (WGS) entry which is preliminary data.</text>
</comment>